<protein>
    <submittedName>
        <fullName evidence="1">Uncharacterized protein</fullName>
    </submittedName>
</protein>
<organism evidence="1">
    <name type="scientific">Salmonella infantis</name>
    <dbReference type="NCBI Taxonomy" id="595"/>
    <lineage>
        <taxon>Bacteria</taxon>
        <taxon>Pseudomonadati</taxon>
        <taxon>Pseudomonadota</taxon>
        <taxon>Gammaproteobacteria</taxon>
        <taxon>Enterobacterales</taxon>
        <taxon>Enterobacteriaceae</taxon>
        <taxon>Salmonella</taxon>
    </lineage>
</organism>
<evidence type="ECO:0000313" key="1">
    <source>
        <dbReference type="EMBL" id="EBN0112912.1"/>
    </source>
</evidence>
<dbReference type="AlphaFoldDB" id="A0A5U8PNH6"/>
<dbReference type="EMBL" id="AAGELZ010000014">
    <property type="protein sequence ID" value="EBN0112912.1"/>
    <property type="molecule type" value="Genomic_DNA"/>
</dbReference>
<sequence>MCGSRAGNFRPIEYALVSWMLLFCRVSGLLQPYLPQDNTVPEADIPAHASGESRFSRIPVLRASTFFDDAWPVVLSSIYFLDEFMHYKNNIYSERYVLVIEYSFFKPHSIQSY</sequence>
<name>A0A5U8PNH6_SALIN</name>
<gene>
    <name evidence="1" type="ORF">ZZ78_11745</name>
</gene>
<reference evidence="1" key="1">
    <citation type="submission" date="2019-06" db="EMBL/GenBank/DDBJ databases">
        <authorList>
            <person name="Ashton P.M."/>
            <person name="Dallman T."/>
            <person name="Nair S."/>
            <person name="De Pinna E."/>
            <person name="Peters T."/>
            <person name="Grant K."/>
        </authorList>
    </citation>
    <scope>NUCLEOTIDE SEQUENCE</scope>
    <source>
        <strain evidence="1">51295</strain>
    </source>
</reference>
<comment type="caution">
    <text evidence="1">The sequence shown here is derived from an EMBL/GenBank/DDBJ whole genome shotgun (WGS) entry which is preliminary data.</text>
</comment>
<accession>A0A5U8PNH6</accession>
<proteinExistence type="predicted"/>